<feature type="transmembrane region" description="Helical" evidence="5">
    <location>
        <begin position="82"/>
        <end position="103"/>
    </location>
</feature>
<dbReference type="InterPro" id="IPR011547">
    <property type="entry name" value="SLC26A/SulP_dom"/>
</dbReference>
<feature type="transmembrane region" description="Helical" evidence="5">
    <location>
        <begin position="461"/>
        <end position="493"/>
    </location>
</feature>
<feature type="transmembrane region" description="Helical" evidence="5">
    <location>
        <begin position="109"/>
        <end position="124"/>
    </location>
</feature>
<accession>A0A3S3PAG2</accession>
<evidence type="ECO:0000313" key="7">
    <source>
        <dbReference type="EMBL" id="RWS08593.1"/>
    </source>
</evidence>
<dbReference type="STRING" id="1965070.A0A3S3PAG2"/>
<evidence type="ECO:0000313" key="8">
    <source>
        <dbReference type="Proteomes" id="UP000285301"/>
    </source>
</evidence>
<dbReference type="Pfam" id="PF00916">
    <property type="entry name" value="Sulfate_transp"/>
    <property type="match status" value="1"/>
</dbReference>
<evidence type="ECO:0000256" key="1">
    <source>
        <dbReference type="ARBA" id="ARBA00004141"/>
    </source>
</evidence>
<feature type="transmembrane region" description="Helical" evidence="5">
    <location>
        <begin position="184"/>
        <end position="205"/>
    </location>
</feature>
<evidence type="ECO:0000256" key="5">
    <source>
        <dbReference type="SAM" id="Phobius"/>
    </source>
</evidence>
<evidence type="ECO:0000256" key="2">
    <source>
        <dbReference type="ARBA" id="ARBA00022692"/>
    </source>
</evidence>
<keyword evidence="4 5" id="KW-0472">Membrane</keyword>
<dbReference type="AlphaFoldDB" id="A0A3S3PAG2"/>
<feature type="domain" description="SLC26A/SulP transporter" evidence="6">
    <location>
        <begin position="78"/>
        <end position="465"/>
    </location>
</feature>
<proteinExistence type="predicted"/>
<dbReference type="GO" id="GO:0055085">
    <property type="term" value="P:transmembrane transport"/>
    <property type="evidence" value="ECO:0007669"/>
    <property type="project" value="InterPro"/>
</dbReference>
<keyword evidence="8" id="KW-1185">Reference proteome</keyword>
<keyword evidence="2 5" id="KW-0812">Transmembrane</keyword>
<evidence type="ECO:0000259" key="6">
    <source>
        <dbReference type="Pfam" id="PF00916"/>
    </source>
</evidence>
<feature type="transmembrane region" description="Helical" evidence="5">
    <location>
        <begin position="131"/>
        <end position="151"/>
    </location>
</feature>
<dbReference type="OrthoDB" id="288203at2759"/>
<feature type="transmembrane region" description="Helical" evidence="5">
    <location>
        <begin position="157"/>
        <end position="177"/>
    </location>
</feature>
<dbReference type="GO" id="GO:0016020">
    <property type="term" value="C:membrane"/>
    <property type="evidence" value="ECO:0007669"/>
    <property type="project" value="UniProtKB-SubCell"/>
</dbReference>
<feature type="transmembrane region" description="Helical" evidence="5">
    <location>
        <begin position="267"/>
        <end position="292"/>
    </location>
</feature>
<gene>
    <name evidence="7" type="ORF">B4U79_05894</name>
</gene>
<comment type="subcellular location">
    <subcellularLocation>
        <location evidence="1">Membrane</location>
        <topology evidence="1">Multi-pass membrane protein</topology>
    </subcellularLocation>
</comment>
<name>A0A3S3PAG2_9ACAR</name>
<feature type="transmembrane region" description="Helical" evidence="5">
    <location>
        <begin position="334"/>
        <end position="356"/>
    </location>
</feature>
<dbReference type="EMBL" id="NCKU01002897">
    <property type="protein sequence ID" value="RWS08593.1"/>
    <property type="molecule type" value="Genomic_DNA"/>
</dbReference>
<keyword evidence="3 5" id="KW-1133">Transmembrane helix</keyword>
<dbReference type="PANTHER" id="PTHR11814">
    <property type="entry name" value="SULFATE TRANSPORTER"/>
    <property type="match status" value="1"/>
</dbReference>
<evidence type="ECO:0000256" key="4">
    <source>
        <dbReference type="ARBA" id="ARBA00023136"/>
    </source>
</evidence>
<feature type="transmembrane region" description="Helical" evidence="5">
    <location>
        <begin position="368"/>
        <end position="386"/>
    </location>
</feature>
<feature type="transmembrane region" description="Helical" evidence="5">
    <location>
        <begin position="406"/>
        <end position="425"/>
    </location>
</feature>
<organism evidence="7 8">
    <name type="scientific">Dinothrombium tinctorium</name>
    <dbReference type="NCBI Taxonomy" id="1965070"/>
    <lineage>
        <taxon>Eukaryota</taxon>
        <taxon>Metazoa</taxon>
        <taxon>Ecdysozoa</taxon>
        <taxon>Arthropoda</taxon>
        <taxon>Chelicerata</taxon>
        <taxon>Arachnida</taxon>
        <taxon>Acari</taxon>
        <taxon>Acariformes</taxon>
        <taxon>Trombidiformes</taxon>
        <taxon>Prostigmata</taxon>
        <taxon>Anystina</taxon>
        <taxon>Parasitengona</taxon>
        <taxon>Trombidioidea</taxon>
        <taxon>Trombidiidae</taxon>
        <taxon>Dinothrombium</taxon>
    </lineage>
</organism>
<protein>
    <submittedName>
        <fullName evidence="7">Sodium-independent sulfate anion transporter-like protein</fullName>
    </submittedName>
</protein>
<dbReference type="Proteomes" id="UP000285301">
    <property type="component" value="Unassembled WGS sequence"/>
</dbReference>
<comment type="caution">
    <text evidence="7">The sequence shown here is derived from an EMBL/GenBank/DDBJ whole genome shotgun (WGS) entry which is preliminary data.</text>
</comment>
<reference evidence="7 8" key="1">
    <citation type="journal article" date="2018" name="Gigascience">
        <title>Genomes of trombidid mites reveal novel predicted allergens and laterally-transferred genes associated with secondary metabolism.</title>
        <authorList>
            <person name="Dong X."/>
            <person name="Chaisiri K."/>
            <person name="Xia D."/>
            <person name="Armstrong S.D."/>
            <person name="Fang Y."/>
            <person name="Donnelly M.J."/>
            <person name="Kadowaki T."/>
            <person name="McGarry J.W."/>
            <person name="Darby A.C."/>
            <person name="Makepeace B.L."/>
        </authorList>
    </citation>
    <scope>NUCLEOTIDE SEQUENCE [LARGE SCALE GENOMIC DNA]</scope>
    <source>
        <strain evidence="7">UoL-WK</strain>
    </source>
</reference>
<evidence type="ECO:0000256" key="3">
    <source>
        <dbReference type="ARBA" id="ARBA00022989"/>
    </source>
</evidence>
<feature type="transmembrane region" description="Helical" evidence="5">
    <location>
        <begin position="432"/>
        <end position="455"/>
    </location>
</feature>
<feature type="transmembrane region" description="Helical" evidence="5">
    <location>
        <begin position="225"/>
        <end position="246"/>
    </location>
</feature>
<sequence>MSRNNFELAYERINGRNYPNHDSPSNATFGLQISIEDDDETTLRKCCCWWRERFFTLEKLKRRLPILTWLPKYSLSDLTGDLVAGISVAFTIIPQGLALSVLAGLPPQYGLYASFMGCFIYAFFGTCKDAAVGPTAILSILIAPFVALGGIPYAVSLSFLTGCMMFILGILNLGFVVEFVSFPVISSFSTAAAITITASQLKGFFGLHFKASRFLPTIKSFFKNIVHLNPWDLALGVLCLAFLLPVQMNKDKKFSKKELTNPIKKIISWLWQVVVTGRNAMIVIICAMITALSQTNAFTLTGDIDLGLPPFRFPSFSIHTNETDKEFTETFSDLIAGVSVISLVGLLETVAVAKAFTSSKKFDATQEMIALGLCNIAGSFFGAFPVTGSFSRSAVNHSSGVRTPLGGIFTATLVVLSLLTLAPFFEYIPQTALSSIIIAAVIPMIRFDDMLLIWNAHKIDLIPYIFTLLSCLVIGLEYGICIGVTISLIILLYQMARPRVRIAMRTTPDGHDFLYVKPDRNVFFPSVEYMKVKINKALPTRDKYENFCVVIDGEHMFRTDATFGVGIKNMIESFKATGLLPIFYNMKKLVLKAIKNSLKTEEFCYCTSSDEVYRVIRDHMKNPDVGASEPNHNHPTARYWMSQSFEGR</sequence>
<dbReference type="InterPro" id="IPR001902">
    <property type="entry name" value="SLC26A/SulP_fam"/>
</dbReference>